<reference evidence="13 14" key="1">
    <citation type="submission" date="2018-08" db="EMBL/GenBank/DDBJ databases">
        <title>Parvularcula sp. SM1705, isolated from surface water of the South Sea China.</title>
        <authorList>
            <person name="Sun L."/>
        </authorList>
    </citation>
    <scope>NUCLEOTIDE SEQUENCE [LARGE SCALE GENOMIC DNA]</scope>
    <source>
        <strain evidence="13 14">SM1705</strain>
    </source>
</reference>
<evidence type="ECO:0000256" key="1">
    <source>
        <dbReference type="ARBA" id="ARBA00004429"/>
    </source>
</evidence>
<dbReference type="GO" id="GO:0004190">
    <property type="term" value="F:aspartic-type endopeptidase activity"/>
    <property type="evidence" value="ECO:0007669"/>
    <property type="project" value="UniProtKB-EC"/>
</dbReference>
<name>A0A371R8B4_9PROT</name>
<evidence type="ECO:0000256" key="8">
    <source>
        <dbReference type="RuleBase" id="RU003793"/>
    </source>
</evidence>
<dbReference type="Pfam" id="PF06750">
    <property type="entry name" value="A24_N_bact"/>
    <property type="match status" value="1"/>
</dbReference>
<dbReference type="GO" id="GO:0006465">
    <property type="term" value="P:signal peptide processing"/>
    <property type="evidence" value="ECO:0007669"/>
    <property type="project" value="TreeGrafter"/>
</dbReference>
<protein>
    <recommendedName>
        <fullName evidence="9">Prepilin leader peptidase/N-methyltransferase</fullName>
        <ecNumber evidence="9">2.1.1.-</ecNumber>
        <ecNumber evidence="9">3.4.23.43</ecNumber>
    </recommendedName>
</protein>
<comment type="subcellular location">
    <subcellularLocation>
        <location evidence="1">Cell inner membrane</location>
        <topology evidence="1">Multi-pass membrane protein</topology>
    </subcellularLocation>
    <subcellularLocation>
        <location evidence="9">Cell membrane</location>
        <topology evidence="9">Multi-pass membrane protein</topology>
    </subcellularLocation>
</comment>
<evidence type="ECO:0000256" key="3">
    <source>
        <dbReference type="ARBA" id="ARBA00022475"/>
    </source>
</evidence>
<feature type="transmembrane region" description="Helical" evidence="10">
    <location>
        <begin position="6"/>
        <end position="27"/>
    </location>
</feature>
<dbReference type="EMBL" id="QUQO01000002">
    <property type="protein sequence ID" value="RFB01638.1"/>
    <property type="molecule type" value="Genomic_DNA"/>
</dbReference>
<dbReference type="GO" id="GO:0008168">
    <property type="term" value="F:methyltransferase activity"/>
    <property type="evidence" value="ECO:0007669"/>
    <property type="project" value="UniProtKB-KW"/>
</dbReference>
<gene>
    <name evidence="13" type="ORF">DX908_15290</name>
</gene>
<proteinExistence type="inferred from homology"/>
<dbReference type="GO" id="GO:0032259">
    <property type="term" value="P:methylation"/>
    <property type="evidence" value="ECO:0007669"/>
    <property type="project" value="UniProtKB-KW"/>
</dbReference>
<dbReference type="EC" id="2.1.1.-" evidence="9"/>
<dbReference type="PANTHER" id="PTHR30487:SF0">
    <property type="entry name" value="PREPILIN LEADER PEPTIDASE_N-METHYLTRANSFERASE-RELATED"/>
    <property type="match status" value="1"/>
</dbReference>
<dbReference type="Pfam" id="PF01478">
    <property type="entry name" value="Peptidase_A24"/>
    <property type="match status" value="1"/>
</dbReference>
<dbReference type="PRINTS" id="PR00864">
    <property type="entry name" value="PREPILNPTASE"/>
</dbReference>
<comment type="catalytic activity">
    <reaction evidence="9">
        <text>Typically cleaves a -Gly-|-Phe- bond to release an N-terminal, basic peptide of 5-8 residues from type IV prepilin, and then N-methylates the new N-terminal amino group, the methyl donor being S-adenosyl-L-methionine.</text>
        <dbReference type="EC" id="3.4.23.43"/>
    </reaction>
</comment>
<keyword evidence="9" id="KW-0645">Protease</keyword>
<evidence type="ECO:0000259" key="11">
    <source>
        <dbReference type="Pfam" id="PF01478"/>
    </source>
</evidence>
<comment type="function">
    <text evidence="9">Plays an essential role in type IV pili and type II pseudopili formation by proteolytically removing the leader sequence from substrate proteins and subsequently monomethylating the alpha-amino group of the newly exposed N-terminal phenylalanine.</text>
</comment>
<organism evidence="13 14">
    <name type="scientific">Parvularcula marina</name>
    <dbReference type="NCBI Taxonomy" id="2292771"/>
    <lineage>
        <taxon>Bacteria</taxon>
        <taxon>Pseudomonadati</taxon>
        <taxon>Pseudomonadota</taxon>
        <taxon>Alphaproteobacteria</taxon>
        <taxon>Parvularculales</taxon>
        <taxon>Parvularculaceae</taxon>
        <taxon>Parvularcula</taxon>
    </lineage>
</organism>
<evidence type="ECO:0000256" key="4">
    <source>
        <dbReference type="ARBA" id="ARBA00022519"/>
    </source>
</evidence>
<evidence type="ECO:0000256" key="10">
    <source>
        <dbReference type="SAM" id="Phobius"/>
    </source>
</evidence>
<keyword evidence="9" id="KW-0511">Multifunctional enzyme</keyword>
<keyword evidence="5 9" id="KW-0812">Transmembrane</keyword>
<feature type="transmembrane region" description="Helical" evidence="10">
    <location>
        <begin position="210"/>
        <end position="231"/>
    </location>
</feature>
<dbReference type="InterPro" id="IPR050882">
    <property type="entry name" value="Prepilin_peptidase/N-MTase"/>
</dbReference>
<keyword evidence="9" id="KW-0808">Transferase</keyword>
<dbReference type="InterPro" id="IPR000045">
    <property type="entry name" value="Prepilin_IV_endopep_pep"/>
</dbReference>
<evidence type="ECO:0000256" key="6">
    <source>
        <dbReference type="ARBA" id="ARBA00022989"/>
    </source>
</evidence>
<keyword evidence="7 10" id="KW-0472">Membrane</keyword>
<evidence type="ECO:0000256" key="7">
    <source>
        <dbReference type="ARBA" id="ARBA00023136"/>
    </source>
</evidence>
<dbReference type="InterPro" id="IPR010627">
    <property type="entry name" value="Prepilin_pept_A24_N"/>
</dbReference>
<dbReference type="InParanoid" id="A0A371R8B4"/>
<dbReference type="Gene3D" id="1.20.120.1220">
    <property type="match status" value="1"/>
</dbReference>
<keyword evidence="3" id="KW-1003">Cell membrane</keyword>
<dbReference type="EC" id="3.4.23.43" evidence="9"/>
<dbReference type="AlphaFoldDB" id="A0A371R8B4"/>
<comment type="caution">
    <text evidence="13">The sequence shown here is derived from an EMBL/GenBank/DDBJ whole genome shotgun (WGS) entry which is preliminary data.</text>
</comment>
<accession>A0A371R8B4</accession>
<evidence type="ECO:0000256" key="5">
    <source>
        <dbReference type="ARBA" id="ARBA00022692"/>
    </source>
</evidence>
<feature type="transmembrane region" description="Helical" evidence="10">
    <location>
        <begin position="97"/>
        <end position="130"/>
    </location>
</feature>
<comment type="similarity">
    <text evidence="2 8">Belongs to the peptidase A24 family.</text>
</comment>
<sequence>MDMMGVILLIGFAGLGLLLGSFLGVVIHRGPQIWGLVESEGEDQTLSLAWPPSHCPSCKTRLRPVELIPILGYLFARGRCRHCETPIPRFYPIVESLGLFAGVISALLFASPLMAGASLAFFLLLIAMAAIDARTGYLPDALTLPLLTLGLGAGAFGIFVTAQDAILGWVIGWGCLAALAALYRLLRGREGLGGGDAKLLGAGAAFTGPYVLPIMLALAASSALIGALLMGKGRLDGATEIRFGPWLAGAIAAVFILQRIWPALPL</sequence>
<dbReference type="Proteomes" id="UP000264589">
    <property type="component" value="Unassembled WGS sequence"/>
</dbReference>
<keyword evidence="9" id="KW-0378">Hydrolase</keyword>
<evidence type="ECO:0000313" key="13">
    <source>
        <dbReference type="EMBL" id="RFB01638.1"/>
    </source>
</evidence>
<feature type="domain" description="Prepilin peptidase A24 N-terminal" evidence="12">
    <location>
        <begin position="15"/>
        <end position="106"/>
    </location>
</feature>
<dbReference type="GO" id="GO:0005886">
    <property type="term" value="C:plasma membrane"/>
    <property type="evidence" value="ECO:0007669"/>
    <property type="project" value="UniProtKB-SubCell"/>
</dbReference>
<feature type="transmembrane region" description="Helical" evidence="10">
    <location>
        <begin position="142"/>
        <end position="160"/>
    </location>
</feature>
<evidence type="ECO:0000259" key="12">
    <source>
        <dbReference type="Pfam" id="PF06750"/>
    </source>
</evidence>
<feature type="transmembrane region" description="Helical" evidence="10">
    <location>
        <begin position="167"/>
        <end position="186"/>
    </location>
</feature>
<keyword evidence="4" id="KW-0997">Cell inner membrane</keyword>
<evidence type="ECO:0000313" key="14">
    <source>
        <dbReference type="Proteomes" id="UP000264589"/>
    </source>
</evidence>
<evidence type="ECO:0000256" key="2">
    <source>
        <dbReference type="ARBA" id="ARBA00005801"/>
    </source>
</evidence>
<dbReference type="PANTHER" id="PTHR30487">
    <property type="entry name" value="TYPE 4 PREPILIN-LIKE PROTEINS LEADER PEPTIDE-PROCESSING ENZYME"/>
    <property type="match status" value="1"/>
</dbReference>
<feature type="domain" description="Prepilin type IV endopeptidase peptidase" evidence="11">
    <location>
        <begin position="120"/>
        <end position="225"/>
    </location>
</feature>
<dbReference type="FunCoup" id="A0A371R8B4">
    <property type="interactions" value="271"/>
</dbReference>
<feature type="transmembrane region" description="Helical" evidence="10">
    <location>
        <begin position="243"/>
        <end position="261"/>
    </location>
</feature>
<keyword evidence="14" id="KW-1185">Reference proteome</keyword>
<dbReference type="InterPro" id="IPR014032">
    <property type="entry name" value="Peptidase_A24A_bac"/>
</dbReference>
<keyword evidence="6 10" id="KW-1133">Transmembrane helix</keyword>
<evidence type="ECO:0000256" key="9">
    <source>
        <dbReference type="RuleBase" id="RU003794"/>
    </source>
</evidence>
<keyword evidence="9" id="KW-0489">Methyltransferase</keyword>